<keyword evidence="2" id="KW-1185">Reference proteome</keyword>
<evidence type="ECO:0000313" key="1">
    <source>
        <dbReference type="EMBL" id="MBA0842335.1"/>
    </source>
</evidence>
<reference evidence="1 2" key="1">
    <citation type="journal article" date="2019" name="Genome Biol. Evol.">
        <title>Insights into the evolution of the New World diploid cottons (Gossypium, subgenus Houzingenia) based on genome sequencing.</title>
        <authorList>
            <person name="Grover C.E."/>
            <person name="Arick M.A. 2nd"/>
            <person name="Thrash A."/>
            <person name="Conover J.L."/>
            <person name="Sanders W.S."/>
            <person name="Peterson D.G."/>
            <person name="Frelichowski J.E."/>
            <person name="Scheffler J.A."/>
            <person name="Scheffler B.E."/>
            <person name="Wendel J.F."/>
        </authorList>
    </citation>
    <scope>NUCLEOTIDE SEQUENCE [LARGE SCALE GENOMIC DNA]</scope>
    <source>
        <strain evidence="1">6</strain>
        <tissue evidence="1">Leaf</tissue>
    </source>
</reference>
<dbReference type="EMBL" id="JABFAE010000012">
    <property type="protein sequence ID" value="MBA0842335.1"/>
    <property type="molecule type" value="Genomic_DNA"/>
</dbReference>
<dbReference type="Proteomes" id="UP000593575">
    <property type="component" value="Unassembled WGS sequence"/>
</dbReference>
<organism evidence="1 2">
    <name type="scientific">Gossypium armourianum</name>
    <dbReference type="NCBI Taxonomy" id="34283"/>
    <lineage>
        <taxon>Eukaryota</taxon>
        <taxon>Viridiplantae</taxon>
        <taxon>Streptophyta</taxon>
        <taxon>Embryophyta</taxon>
        <taxon>Tracheophyta</taxon>
        <taxon>Spermatophyta</taxon>
        <taxon>Magnoliopsida</taxon>
        <taxon>eudicotyledons</taxon>
        <taxon>Gunneridae</taxon>
        <taxon>Pentapetalae</taxon>
        <taxon>rosids</taxon>
        <taxon>malvids</taxon>
        <taxon>Malvales</taxon>
        <taxon>Malvaceae</taxon>
        <taxon>Malvoideae</taxon>
        <taxon>Gossypium</taxon>
    </lineage>
</organism>
<evidence type="ECO:0000313" key="2">
    <source>
        <dbReference type="Proteomes" id="UP000593575"/>
    </source>
</evidence>
<dbReference type="AlphaFoldDB" id="A0A7J9K780"/>
<proteinExistence type="predicted"/>
<gene>
    <name evidence="1" type="ORF">Goarm_002166</name>
</gene>
<protein>
    <submittedName>
        <fullName evidence="1">Uncharacterized protein</fullName>
    </submittedName>
</protein>
<name>A0A7J9K780_9ROSI</name>
<comment type="caution">
    <text evidence="1">The sequence shown here is derived from an EMBL/GenBank/DDBJ whole genome shotgun (WGS) entry which is preliminary data.</text>
</comment>
<accession>A0A7J9K780</accession>
<sequence length="335" mass="39301">MQKVALERFEIAAKIAEDKKGKTEASKVCDFCGLLVKKTAAAHPYETPEQAWDKLKGELMEYVHEDTPQQEGVCPRRNRTVMSKRTRQDVFKGKLPTKAVKEEKTPFEQIFGTKDWDSQVCEPDFVDNEAKAEDELKMNCLSREFGGLFLKPLGLHLDYPFIHPLKFQFCEFPEELKWMLWYLTHLFHIGIEFHLEDLQYYVTKAIQGEICPEMKNLATFLTWFYPLEQWHEMIGLEYLRNTKAQRITYPSEVSRSSCRHRSLQKYLCQINKIIPVEIWPSPEILAPWEEDKPLTPYQAQLKQALVEYQTNILDPKEWSQEYPMFCSQKAEGTSA</sequence>